<keyword evidence="2" id="KW-0521">NADP</keyword>
<dbReference type="FunFam" id="3.40.605.10:FF:000012">
    <property type="entry name" value="NAD-dependent succinate-semialdehyde dehydrogenase"/>
    <property type="match status" value="1"/>
</dbReference>
<dbReference type="GO" id="GO:0016620">
    <property type="term" value="F:oxidoreductase activity, acting on the aldehyde or oxo group of donors, NAD or NADP as acceptor"/>
    <property type="evidence" value="ECO:0007669"/>
    <property type="project" value="InterPro"/>
</dbReference>
<dbReference type="Gene3D" id="3.40.309.10">
    <property type="entry name" value="Aldehyde Dehydrogenase, Chain A, domain 2"/>
    <property type="match status" value="1"/>
</dbReference>
<organism evidence="8 9">
    <name type="scientific">Aurantiacibacter rhizosphaerae</name>
    <dbReference type="NCBI Taxonomy" id="2691582"/>
    <lineage>
        <taxon>Bacteria</taxon>
        <taxon>Pseudomonadati</taxon>
        <taxon>Pseudomonadota</taxon>
        <taxon>Alphaproteobacteria</taxon>
        <taxon>Sphingomonadales</taxon>
        <taxon>Erythrobacteraceae</taxon>
        <taxon>Aurantiacibacter</taxon>
    </lineage>
</organism>
<keyword evidence="3 6" id="KW-0560">Oxidoreductase</keyword>
<evidence type="ECO:0000256" key="3">
    <source>
        <dbReference type="ARBA" id="ARBA00023002"/>
    </source>
</evidence>
<evidence type="ECO:0000313" key="9">
    <source>
        <dbReference type="Proteomes" id="UP000461409"/>
    </source>
</evidence>
<evidence type="ECO:0000256" key="6">
    <source>
        <dbReference type="RuleBase" id="RU003345"/>
    </source>
</evidence>
<evidence type="ECO:0000259" key="7">
    <source>
        <dbReference type="Pfam" id="PF00171"/>
    </source>
</evidence>
<dbReference type="Proteomes" id="UP000461409">
    <property type="component" value="Unassembled WGS sequence"/>
</dbReference>
<comment type="similarity">
    <text evidence="1 6">Belongs to the aldehyde dehydrogenase family.</text>
</comment>
<dbReference type="Gene3D" id="3.40.605.10">
    <property type="entry name" value="Aldehyde Dehydrogenase, Chain A, domain 1"/>
    <property type="match status" value="1"/>
</dbReference>
<comment type="caution">
    <text evidence="8">The sequence shown here is derived from an EMBL/GenBank/DDBJ whole genome shotgun (WGS) entry which is preliminary data.</text>
</comment>
<feature type="active site" evidence="5">
    <location>
        <position position="236"/>
    </location>
</feature>
<dbReference type="InterPro" id="IPR016162">
    <property type="entry name" value="Ald_DH_N"/>
</dbReference>
<keyword evidence="9" id="KW-1185">Reference proteome</keyword>
<reference evidence="8 9" key="1">
    <citation type="submission" date="2019-12" db="EMBL/GenBank/DDBJ databases">
        <authorList>
            <person name="Lee S.D."/>
        </authorList>
    </citation>
    <scope>NUCLEOTIDE SEQUENCE [LARGE SCALE GENOMIC DNA]</scope>
    <source>
        <strain evidence="8 9">GH3-10</strain>
    </source>
</reference>
<proteinExistence type="inferred from homology"/>
<feature type="domain" description="Aldehyde dehydrogenase" evidence="7">
    <location>
        <begin position="5"/>
        <end position="458"/>
    </location>
</feature>
<gene>
    <name evidence="8" type="ORF">GRF63_12155</name>
</gene>
<name>A0A844XFZ4_9SPHN</name>
<dbReference type="PROSITE" id="PS00687">
    <property type="entry name" value="ALDEHYDE_DEHYDR_GLU"/>
    <property type="match status" value="1"/>
</dbReference>
<keyword evidence="4" id="KW-0520">NAD</keyword>
<accession>A0A844XFZ4</accession>
<protein>
    <submittedName>
        <fullName evidence="8">Aldehyde dehydrogenase family protein</fullName>
    </submittedName>
</protein>
<dbReference type="InterPro" id="IPR015590">
    <property type="entry name" value="Aldehyde_DH_dom"/>
</dbReference>
<dbReference type="InterPro" id="IPR016161">
    <property type="entry name" value="Ald_DH/histidinol_DH"/>
</dbReference>
<dbReference type="CDD" id="cd07105">
    <property type="entry name" value="ALDH_SaliADH"/>
    <property type="match status" value="1"/>
</dbReference>
<dbReference type="RefSeq" id="WP_160486233.1">
    <property type="nucleotide sequence ID" value="NZ_WUBR01000002.1"/>
</dbReference>
<dbReference type="SUPFAM" id="SSF53720">
    <property type="entry name" value="ALDH-like"/>
    <property type="match status" value="1"/>
</dbReference>
<evidence type="ECO:0000256" key="4">
    <source>
        <dbReference type="ARBA" id="ARBA00023027"/>
    </source>
</evidence>
<dbReference type="PANTHER" id="PTHR42986">
    <property type="entry name" value="BENZALDEHYDE DEHYDROGENASE YFMT"/>
    <property type="match status" value="1"/>
</dbReference>
<evidence type="ECO:0000256" key="5">
    <source>
        <dbReference type="PROSITE-ProRule" id="PRU10007"/>
    </source>
</evidence>
<dbReference type="Pfam" id="PF00171">
    <property type="entry name" value="Aldedh"/>
    <property type="match status" value="1"/>
</dbReference>
<dbReference type="AlphaFoldDB" id="A0A844XFZ4"/>
<reference evidence="8 9" key="2">
    <citation type="submission" date="2020-02" db="EMBL/GenBank/DDBJ databases">
        <title>Erythrobacter dongmakensis sp. nov., isolated from a tidal mudflat.</title>
        <authorList>
            <person name="Kim I.S."/>
        </authorList>
    </citation>
    <scope>NUCLEOTIDE SEQUENCE [LARGE SCALE GENOMIC DNA]</scope>
    <source>
        <strain evidence="8 9">GH3-10</strain>
    </source>
</reference>
<dbReference type="FunFam" id="3.40.309.10:FF:000010">
    <property type="entry name" value="Gamma-aminobutyraldehyde dehydrogenase"/>
    <property type="match status" value="1"/>
</dbReference>
<dbReference type="InterPro" id="IPR016163">
    <property type="entry name" value="Ald_DH_C"/>
</dbReference>
<dbReference type="PANTHER" id="PTHR42986:SF1">
    <property type="entry name" value="BENZALDEHYDE DEHYDROGENASE YFMT"/>
    <property type="match status" value="1"/>
</dbReference>
<evidence type="ECO:0000256" key="1">
    <source>
        <dbReference type="ARBA" id="ARBA00009986"/>
    </source>
</evidence>
<dbReference type="InterPro" id="IPR029510">
    <property type="entry name" value="Ald_DH_CS_GLU"/>
</dbReference>
<sequence>MTMGQFNRLNPMTGEVASSAEAMQPGDIPAIAEKAQAGFAEWSTMGPNARRKVLNKAADALESKKDDFVAAMMGEIGATAGWAMFNLGLAAGMVREAAAITTQISGEVIPSDHAGTISMALREPVGVMLGIAPWNAPIILGVRAIAVPLACGNAVILKASEQCPRTHALIIEAFAEAGFPEGTVNVVTNAPEDAAEVVGALIDAPQVKRINFTGSTQVGKIIAKRAAEHLKPVLLELGGKAPMVVLEDADLDEAVKAAGFGAYMNQGQICMSTERIIVVDAVADEFAKKFAEKAKSMPVGDPTEGKTPLGAVVDKKTVDHCYSLIEDATSKGAELLVGGETTQNVLMPAHLVDKVTPDMKLFRDESFGPVVGIARARDEAHAIELANDTQYGLSSAVFTRDTARGLKVAKQIQAGICHVNASTVSDEPQMPFGGMKASGYGRFGGKAGIDAFTELRWVTIETEPGHYPI</sequence>
<dbReference type="EMBL" id="WUBR01000002">
    <property type="protein sequence ID" value="MWV28659.1"/>
    <property type="molecule type" value="Genomic_DNA"/>
</dbReference>
<evidence type="ECO:0000313" key="8">
    <source>
        <dbReference type="EMBL" id="MWV28659.1"/>
    </source>
</evidence>
<evidence type="ECO:0000256" key="2">
    <source>
        <dbReference type="ARBA" id="ARBA00022857"/>
    </source>
</evidence>